<dbReference type="Gene3D" id="3.30.420.10">
    <property type="entry name" value="Ribonuclease H-like superfamily/Ribonuclease H"/>
    <property type="match status" value="1"/>
</dbReference>
<feature type="compositionally biased region" description="Polar residues" evidence="7">
    <location>
        <begin position="451"/>
        <end position="461"/>
    </location>
</feature>
<feature type="domain" description="Reverse transcriptase RNase H-like" evidence="8">
    <location>
        <begin position="892"/>
        <end position="965"/>
    </location>
</feature>
<reference evidence="9 10" key="1">
    <citation type="submission" date="2022-01" db="EMBL/GenBank/DDBJ databases">
        <title>A high-quality chromosome-level genome assembly of rohu carp, Labeo rohita.</title>
        <authorList>
            <person name="Arick M.A. II"/>
            <person name="Hsu C.-Y."/>
            <person name="Magbanua Z."/>
            <person name="Pechanova O."/>
            <person name="Grover C."/>
            <person name="Miller E."/>
            <person name="Thrash A."/>
            <person name="Ezzel L."/>
            <person name="Alam S."/>
            <person name="Benzie J."/>
            <person name="Hamilton M."/>
            <person name="Karsi A."/>
            <person name="Lawrence M.L."/>
            <person name="Peterson D.G."/>
        </authorList>
    </citation>
    <scope>NUCLEOTIDE SEQUENCE [LARGE SCALE GENOMIC DNA]</scope>
    <source>
        <strain evidence="10">BAU-BD-2019</strain>
        <tissue evidence="9">Blood</tissue>
    </source>
</reference>
<organism evidence="9 10">
    <name type="scientific">Labeo rohita</name>
    <name type="common">Indian major carp</name>
    <name type="synonym">Cyprinus rohita</name>
    <dbReference type="NCBI Taxonomy" id="84645"/>
    <lineage>
        <taxon>Eukaryota</taxon>
        <taxon>Metazoa</taxon>
        <taxon>Chordata</taxon>
        <taxon>Craniata</taxon>
        <taxon>Vertebrata</taxon>
        <taxon>Euteleostomi</taxon>
        <taxon>Actinopterygii</taxon>
        <taxon>Neopterygii</taxon>
        <taxon>Teleostei</taxon>
        <taxon>Ostariophysi</taxon>
        <taxon>Cypriniformes</taxon>
        <taxon>Cyprinidae</taxon>
        <taxon>Labeoninae</taxon>
        <taxon>Labeonini</taxon>
        <taxon>Labeo</taxon>
    </lineage>
</organism>
<dbReference type="InterPro" id="IPR041373">
    <property type="entry name" value="RT_RNaseH"/>
</dbReference>
<evidence type="ECO:0000256" key="1">
    <source>
        <dbReference type="ARBA" id="ARBA00022679"/>
    </source>
</evidence>
<evidence type="ECO:0000259" key="8">
    <source>
        <dbReference type="Pfam" id="PF17917"/>
    </source>
</evidence>
<evidence type="ECO:0000313" key="10">
    <source>
        <dbReference type="Proteomes" id="UP000830375"/>
    </source>
</evidence>
<dbReference type="InterPro" id="IPR036397">
    <property type="entry name" value="RNaseH_sf"/>
</dbReference>
<keyword evidence="5" id="KW-0378">Hydrolase</keyword>
<accession>A0ABQ8MA50</accession>
<keyword evidence="6" id="KW-0695">RNA-directed DNA polymerase</keyword>
<dbReference type="SUPFAM" id="SSF56672">
    <property type="entry name" value="DNA/RNA polymerases"/>
    <property type="match status" value="2"/>
</dbReference>
<protein>
    <submittedName>
        <fullName evidence="9">ORF V: Enzymatic polyprotein</fullName>
    </submittedName>
</protein>
<evidence type="ECO:0000256" key="4">
    <source>
        <dbReference type="ARBA" id="ARBA00022759"/>
    </source>
</evidence>
<dbReference type="PANTHER" id="PTHR33050:SF7">
    <property type="entry name" value="RIBONUCLEASE H"/>
    <property type="match status" value="1"/>
</dbReference>
<dbReference type="InterPro" id="IPR043502">
    <property type="entry name" value="DNA/RNA_pol_sf"/>
</dbReference>
<evidence type="ECO:0000256" key="5">
    <source>
        <dbReference type="ARBA" id="ARBA00022801"/>
    </source>
</evidence>
<feature type="region of interest" description="Disordered" evidence="7">
    <location>
        <begin position="368"/>
        <end position="461"/>
    </location>
</feature>
<feature type="compositionally biased region" description="Low complexity" evidence="7">
    <location>
        <begin position="699"/>
        <end position="708"/>
    </location>
</feature>
<dbReference type="Proteomes" id="UP000830375">
    <property type="component" value="Unassembled WGS sequence"/>
</dbReference>
<dbReference type="Pfam" id="PF17917">
    <property type="entry name" value="RT_RNaseH"/>
    <property type="match status" value="1"/>
</dbReference>
<evidence type="ECO:0000256" key="6">
    <source>
        <dbReference type="ARBA" id="ARBA00022918"/>
    </source>
</evidence>
<dbReference type="CDD" id="cd09275">
    <property type="entry name" value="RNase_HI_RT_DIRS1"/>
    <property type="match status" value="1"/>
</dbReference>
<evidence type="ECO:0000313" key="9">
    <source>
        <dbReference type="EMBL" id="KAI2658738.1"/>
    </source>
</evidence>
<keyword evidence="2" id="KW-0548">Nucleotidyltransferase</keyword>
<evidence type="ECO:0000256" key="2">
    <source>
        <dbReference type="ARBA" id="ARBA00022695"/>
    </source>
</evidence>
<gene>
    <name evidence="9" type="ORF">H4Q32_016864</name>
</gene>
<sequence length="1167" mass="126422">MQRLCVRSGNIHLFVVGSTAQTAVSPFSLARLGVRESPGLRGTAIKHDVLPGASPKTARSECLPMECPDDFENSSQYGLDLLFGAPAGEKEDAAASEGEREPSEVDVTAEFAAPAAGSQSMADAEMAAALQRPAREIGVAWAPPPGPEPSRLDDWFLGKGRDPRPRSSLVPFFPEVHEELTRSWKAPLSARSRYANSSSLTTLDGGPARGYTEVPQVERAIAVHLCPQNAASWRGQPKLPSRACKFSSTLVAKAYSASGQAASALHAMAILQVYQGFKDLHEGVPDPELVQELHSATDYALRATKVTAQMVVQERHLWLNLAEMRDAEKVRFLDAPISQAGLFGETVEEFALQFSTVKKQTEAIKHILPQRVASSSPAPPRQQSPPAPRRGRPPTRAAQDPRPAGSAAAPAPRPLRTLARLRSGPETGRPGRRDRLTCPDPHSTRGRALDSASNRLSAPGQTATTWSIKEQFLPSLGVTHSTSDPLLDGRVLCPPSRTCGHTPTVFPHVLKHRACSDDFPSRGNPLVSSHGTNLLGVAASGSRGFLSPATHCPPSHTTPIPGASGVTPLRPLAENISGWLNIPNLSHWLLRTIRLGYTIQFARRPPKFQGVLATSVRGSSATVLRAEIAVLLAKGAIETVPSAEMKKGFYSPYFIVPKKGGGLRPILDLRILNRTLHKRPFKMLTLKHLFTTGVSVQSSSLQPLPVSPHLYEDSGGCPNPSQGNGHPRLQLSRRLANPSSLVGVSVHAQGGGSQPLGSVRTPGQLGKEQTLPSAEDLFSRCGTGLNQYVGTSLPGTCTVSAEVCGDTQMQVYGPPKTGSEASRAHGIRSRGHAAGFDAHETTATLATYSNPEMGMAQRHAPCGHHIVVSQNSQPLDGPCVPTVRSTLGTSGRIVVTTDASKTGWGAVCNGQAASGVWTGPRLLWHINCLELLAVLLALKRFRPLVQGKHVLVRSDNTATVAYINHQGGVRSFRMSRLAPHLWLWSQHRLRSLRATHIPGEANRVADSLSRQVSLGGEWRLHPQAVQLIWERFGQAQVDLFASPESTLCQLWYGLSEAPLGIDALAHSWPKKRLKYAFPPVSLIAQTLCKVREDREQILLVAPFWPHRTWFSDLVLLASAPPWHIPLRKDLLSQGKGTIWHPLPDLWNLHLWSLDASKRTSETFHHQW</sequence>
<feature type="compositionally biased region" description="Low complexity" evidence="7">
    <location>
        <begin position="394"/>
        <end position="422"/>
    </location>
</feature>
<dbReference type="InterPro" id="IPR052055">
    <property type="entry name" value="Hepadnavirus_pol/RT"/>
</dbReference>
<keyword evidence="3" id="KW-0540">Nuclease</keyword>
<keyword evidence="10" id="KW-1185">Reference proteome</keyword>
<feature type="compositionally biased region" description="Pro residues" evidence="7">
    <location>
        <begin position="377"/>
        <end position="388"/>
    </location>
</feature>
<feature type="region of interest" description="Disordered" evidence="7">
    <location>
        <begin position="744"/>
        <end position="770"/>
    </location>
</feature>
<evidence type="ECO:0000256" key="7">
    <source>
        <dbReference type="SAM" id="MobiDB-lite"/>
    </source>
</evidence>
<dbReference type="PANTHER" id="PTHR33050">
    <property type="entry name" value="REVERSE TRANSCRIPTASE DOMAIN-CONTAINING PROTEIN"/>
    <property type="match status" value="1"/>
</dbReference>
<evidence type="ECO:0000256" key="3">
    <source>
        <dbReference type="ARBA" id="ARBA00022722"/>
    </source>
</evidence>
<feature type="region of interest" description="Disordered" evidence="7">
    <location>
        <begin position="699"/>
        <end position="729"/>
    </location>
</feature>
<name>A0ABQ8MA50_LABRO</name>
<dbReference type="EMBL" id="JACTAM010000012">
    <property type="protein sequence ID" value="KAI2658738.1"/>
    <property type="molecule type" value="Genomic_DNA"/>
</dbReference>
<keyword evidence="1" id="KW-0808">Transferase</keyword>
<comment type="caution">
    <text evidence="9">The sequence shown here is derived from an EMBL/GenBank/DDBJ whole genome shotgun (WGS) entry which is preliminary data.</text>
</comment>
<keyword evidence="4" id="KW-0255">Endonuclease</keyword>
<proteinExistence type="predicted"/>
<dbReference type="Gene3D" id="3.10.10.10">
    <property type="entry name" value="HIV Type 1 Reverse Transcriptase, subunit A, domain 1"/>
    <property type="match status" value="1"/>
</dbReference>